<name>A0A1H1E904_9ACTN</name>
<evidence type="ECO:0000313" key="1">
    <source>
        <dbReference type="EMBL" id="SDQ85030.1"/>
    </source>
</evidence>
<dbReference type="Proteomes" id="UP000217103">
    <property type="component" value="Unassembled WGS sequence"/>
</dbReference>
<accession>A0A1H1E904</accession>
<gene>
    <name evidence="1" type="ORF">SAMN04489764_2363</name>
</gene>
<protein>
    <submittedName>
        <fullName evidence="1">Uncharacterized protein</fullName>
    </submittedName>
</protein>
<proteinExistence type="predicted"/>
<reference evidence="1 2" key="1">
    <citation type="submission" date="2016-10" db="EMBL/GenBank/DDBJ databases">
        <authorList>
            <person name="de Groot N.N."/>
        </authorList>
    </citation>
    <scope>NUCLEOTIDE SEQUENCE [LARGE SCALE GENOMIC DNA]</scope>
    <source>
        <strain evidence="1 2">DSM 43794</strain>
    </source>
</reference>
<dbReference type="EMBL" id="FNKK01000002">
    <property type="protein sequence ID" value="SDQ85030.1"/>
    <property type="molecule type" value="Genomic_DNA"/>
</dbReference>
<dbReference type="AlphaFoldDB" id="A0A1H1E904"/>
<keyword evidence="2" id="KW-1185">Reference proteome</keyword>
<evidence type="ECO:0000313" key="2">
    <source>
        <dbReference type="Proteomes" id="UP000217103"/>
    </source>
</evidence>
<organism evidence="1 2">
    <name type="scientific">Thermostaphylospora chromogena</name>
    <dbReference type="NCBI Taxonomy" id="35622"/>
    <lineage>
        <taxon>Bacteria</taxon>
        <taxon>Bacillati</taxon>
        <taxon>Actinomycetota</taxon>
        <taxon>Actinomycetes</taxon>
        <taxon>Streptosporangiales</taxon>
        <taxon>Thermomonosporaceae</taxon>
        <taxon>Thermostaphylospora</taxon>
    </lineage>
</organism>
<sequence>MIGNASGCGERACRKWMSSPSISVRNCGSALSRASITRQSYFSAFSAQ</sequence>